<dbReference type="PANTHER" id="PTHR24322:SF736">
    <property type="entry name" value="RETINOL DEHYDROGENASE 10"/>
    <property type="match status" value="1"/>
</dbReference>
<comment type="subcellular location">
    <subcellularLocation>
        <location evidence="1">Membrane</location>
        <topology evidence="1">Multi-pass membrane protein</topology>
    </subcellularLocation>
</comment>
<dbReference type="GO" id="GO:0052650">
    <property type="term" value="F:all-trans-retinol dehydrogenase (NADP+) activity"/>
    <property type="evidence" value="ECO:0007669"/>
    <property type="project" value="UniProtKB-ARBA"/>
</dbReference>
<keyword evidence="5 13" id="KW-1133">Transmembrane helix</keyword>
<dbReference type="Pfam" id="PF00106">
    <property type="entry name" value="adh_short"/>
    <property type="match status" value="1"/>
</dbReference>
<keyword evidence="8 13" id="KW-0472">Membrane</keyword>
<accession>A0A7I8VN60</accession>
<evidence type="ECO:0000256" key="5">
    <source>
        <dbReference type="ARBA" id="ARBA00022989"/>
    </source>
</evidence>
<keyword evidence="6" id="KW-0560">Oxidoreductase</keyword>
<feature type="transmembrane region" description="Helical" evidence="13">
    <location>
        <begin position="266"/>
        <end position="285"/>
    </location>
</feature>
<dbReference type="GO" id="GO:0016020">
    <property type="term" value="C:membrane"/>
    <property type="evidence" value="ECO:0007669"/>
    <property type="project" value="UniProtKB-SubCell"/>
</dbReference>
<dbReference type="PRINTS" id="PR00080">
    <property type="entry name" value="SDRFAMILY"/>
</dbReference>
<dbReference type="CDD" id="cd05339">
    <property type="entry name" value="17beta-HSDXI-like_SDR_c"/>
    <property type="match status" value="1"/>
</dbReference>
<gene>
    <name evidence="14" type="ORF">DGYR_LOCUS6222</name>
</gene>
<dbReference type="SUPFAM" id="SSF51735">
    <property type="entry name" value="NAD(P)-binding Rossmann-fold domains"/>
    <property type="match status" value="1"/>
</dbReference>
<dbReference type="PANTHER" id="PTHR24322">
    <property type="entry name" value="PKSB"/>
    <property type="match status" value="1"/>
</dbReference>
<organism evidence="14 15">
    <name type="scientific">Dimorphilus gyrociliatus</name>
    <dbReference type="NCBI Taxonomy" id="2664684"/>
    <lineage>
        <taxon>Eukaryota</taxon>
        <taxon>Metazoa</taxon>
        <taxon>Spiralia</taxon>
        <taxon>Lophotrochozoa</taxon>
        <taxon>Annelida</taxon>
        <taxon>Polychaeta</taxon>
        <taxon>Polychaeta incertae sedis</taxon>
        <taxon>Dinophilidae</taxon>
        <taxon>Dimorphilus</taxon>
    </lineage>
</organism>
<proteinExistence type="inferred from homology"/>
<evidence type="ECO:0000256" key="8">
    <source>
        <dbReference type="ARBA" id="ARBA00023136"/>
    </source>
</evidence>
<evidence type="ECO:0000256" key="10">
    <source>
        <dbReference type="ARBA" id="ARBA00068717"/>
    </source>
</evidence>
<dbReference type="Proteomes" id="UP000549394">
    <property type="component" value="Unassembled WGS sequence"/>
</dbReference>
<sequence>MFGKITEVPMVLATLIFSYFEVLYRMIVPRPRKSIAGQVALITGAGGGIGFQESLQFAAEGAKVILVDVNKKLLNKVVTAVEEKGGTVYSYVCDITSKSEVDLLFEKIWEDVGQVDILVNNAGVMPVRKISDLSQREIELTFHLNIICHFWLIQHVLPGMKKRRSGHIVEIASMAGVVGKSMLTDYCSSKFAVVGLSESLKHELQLEKFTDIHVTCICPMFVDTHLISNVLDHSNYKTDVLLTPEHVASVIVDATLRNKFMVSIPGYLLSLVYFLKLYIPMRALIKLDEFMREGFFPKTKAE</sequence>
<evidence type="ECO:0000313" key="15">
    <source>
        <dbReference type="Proteomes" id="UP000549394"/>
    </source>
</evidence>
<dbReference type="AlphaFoldDB" id="A0A7I8VN60"/>
<dbReference type="FunFam" id="3.40.50.720:FF:000131">
    <property type="entry name" value="Short-chain dehydrogenase/reductase 3"/>
    <property type="match status" value="1"/>
</dbReference>
<comment type="similarity">
    <text evidence="2 12">Belongs to the short-chain dehydrogenases/reductases (SDR) family.</text>
</comment>
<keyword evidence="4" id="KW-0521">NADP</keyword>
<dbReference type="InterPro" id="IPR036291">
    <property type="entry name" value="NAD(P)-bd_dom_sf"/>
</dbReference>
<name>A0A7I8VN60_9ANNE</name>
<reference evidence="14 15" key="1">
    <citation type="submission" date="2020-08" db="EMBL/GenBank/DDBJ databases">
        <authorList>
            <person name="Hejnol A."/>
        </authorList>
    </citation>
    <scope>NUCLEOTIDE SEQUENCE [LARGE SCALE GENOMIC DNA]</scope>
</reference>
<comment type="caution">
    <text evidence="14">The sequence shown here is derived from an EMBL/GenBank/DDBJ whole genome shotgun (WGS) entry which is preliminary data.</text>
</comment>
<dbReference type="InterPro" id="IPR002347">
    <property type="entry name" value="SDR_fam"/>
</dbReference>
<evidence type="ECO:0000256" key="7">
    <source>
        <dbReference type="ARBA" id="ARBA00023098"/>
    </source>
</evidence>
<keyword evidence="7" id="KW-0443">Lipid metabolism</keyword>
<dbReference type="Gene3D" id="3.40.50.720">
    <property type="entry name" value="NAD(P)-binding Rossmann-like Domain"/>
    <property type="match status" value="1"/>
</dbReference>
<evidence type="ECO:0000256" key="4">
    <source>
        <dbReference type="ARBA" id="ARBA00022857"/>
    </source>
</evidence>
<evidence type="ECO:0000256" key="3">
    <source>
        <dbReference type="ARBA" id="ARBA00022692"/>
    </source>
</evidence>
<evidence type="ECO:0000256" key="13">
    <source>
        <dbReference type="SAM" id="Phobius"/>
    </source>
</evidence>
<evidence type="ECO:0000256" key="11">
    <source>
        <dbReference type="ARBA" id="ARBA00082544"/>
    </source>
</evidence>
<feature type="transmembrane region" description="Helical" evidence="13">
    <location>
        <begin position="6"/>
        <end position="24"/>
    </location>
</feature>
<keyword evidence="15" id="KW-1185">Reference proteome</keyword>
<evidence type="ECO:0000313" key="14">
    <source>
        <dbReference type="EMBL" id="CAD5117721.1"/>
    </source>
</evidence>
<evidence type="ECO:0000256" key="9">
    <source>
        <dbReference type="ARBA" id="ARBA00059620"/>
    </source>
</evidence>
<evidence type="ECO:0000256" key="1">
    <source>
        <dbReference type="ARBA" id="ARBA00004141"/>
    </source>
</evidence>
<protein>
    <recommendedName>
        <fullName evidence="10">Short-chain dehydrogenase/reductase 3</fullName>
    </recommendedName>
    <alternativeName>
        <fullName evidence="11">Retinal short-chain dehydrogenase/reductase 1</fullName>
    </alternativeName>
</protein>
<dbReference type="EMBL" id="CAJFCJ010000007">
    <property type="protein sequence ID" value="CAD5117721.1"/>
    <property type="molecule type" value="Genomic_DNA"/>
</dbReference>
<evidence type="ECO:0000256" key="6">
    <source>
        <dbReference type="ARBA" id="ARBA00023002"/>
    </source>
</evidence>
<comment type="function">
    <text evidence="9">Catalyzes the reduction of all-trans-retinal to all-trans-retinol in the presence of NADPH.</text>
</comment>
<evidence type="ECO:0000256" key="2">
    <source>
        <dbReference type="ARBA" id="ARBA00006484"/>
    </source>
</evidence>
<dbReference type="OrthoDB" id="10253736at2759"/>
<dbReference type="GO" id="GO:0005811">
    <property type="term" value="C:lipid droplet"/>
    <property type="evidence" value="ECO:0007669"/>
    <property type="project" value="TreeGrafter"/>
</dbReference>
<keyword evidence="3 13" id="KW-0812">Transmembrane</keyword>
<dbReference type="PRINTS" id="PR00081">
    <property type="entry name" value="GDHRDH"/>
</dbReference>
<evidence type="ECO:0000256" key="12">
    <source>
        <dbReference type="RuleBase" id="RU000363"/>
    </source>
</evidence>